<comment type="caution">
    <text evidence="1">The sequence shown here is derived from an EMBL/GenBank/DDBJ whole genome shotgun (WGS) entry which is preliminary data.</text>
</comment>
<accession>A0ABS7PMJ6</accession>
<organism evidence="1 2">
    <name type="scientific">Sphingomonas colocasiae</name>
    <dbReference type="NCBI Taxonomy" id="1848973"/>
    <lineage>
        <taxon>Bacteria</taxon>
        <taxon>Pseudomonadati</taxon>
        <taxon>Pseudomonadota</taxon>
        <taxon>Alphaproteobacteria</taxon>
        <taxon>Sphingomonadales</taxon>
        <taxon>Sphingomonadaceae</taxon>
        <taxon>Sphingomonas</taxon>
    </lineage>
</organism>
<dbReference type="Proteomes" id="UP000706039">
    <property type="component" value="Unassembled WGS sequence"/>
</dbReference>
<sequence>MAILPGVAHAGADKRLAAMTPERFRVAASTIDDPLEFETIISTERGHRREKAMKGLIGNDAYLRAVIDKRSGATRYEIWQEIRYFGPRRAYQSVHFEAGENVERRPLSVARHGADLCPEPETNGDCVMTKTMAFPIEETVLRSVAARYRSGTADGWKFKFKDGTGRDMVSSIAPAEAAGLLLAVDDYRTPAVPRREPGARDQAG</sequence>
<keyword evidence="2" id="KW-1185">Reference proteome</keyword>
<name>A0ABS7PMJ6_9SPHN</name>
<evidence type="ECO:0000313" key="1">
    <source>
        <dbReference type="EMBL" id="MBY8822532.1"/>
    </source>
</evidence>
<gene>
    <name evidence="1" type="ORF">K7G82_09525</name>
</gene>
<protein>
    <submittedName>
        <fullName evidence="1">Uncharacterized protein</fullName>
    </submittedName>
</protein>
<dbReference type="EMBL" id="JAINVV010000004">
    <property type="protein sequence ID" value="MBY8822532.1"/>
    <property type="molecule type" value="Genomic_DNA"/>
</dbReference>
<proteinExistence type="predicted"/>
<evidence type="ECO:0000313" key="2">
    <source>
        <dbReference type="Proteomes" id="UP000706039"/>
    </source>
</evidence>
<reference evidence="1 2" key="1">
    <citation type="submission" date="2021-08" db="EMBL/GenBank/DDBJ databases">
        <authorList>
            <person name="Tuo L."/>
        </authorList>
    </citation>
    <scope>NUCLEOTIDE SEQUENCE [LARGE SCALE GENOMIC DNA]</scope>
    <source>
        <strain evidence="1 2">JCM 31229</strain>
    </source>
</reference>
<dbReference type="RefSeq" id="WP_222989606.1">
    <property type="nucleotide sequence ID" value="NZ_JAINVV010000004.1"/>
</dbReference>